<evidence type="ECO:0000313" key="2">
    <source>
        <dbReference type="Proteomes" id="UP001482620"/>
    </source>
</evidence>
<accession>A0ABV0UN61</accession>
<protein>
    <submittedName>
        <fullName evidence="1">Uncharacterized protein</fullName>
    </submittedName>
</protein>
<dbReference type="Proteomes" id="UP001482620">
    <property type="component" value="Unassembled WGS sequence"/>
</dbReference>
<reference evidence="1 2" key="1">
    <citation type="submission" date="2021-06" db="EMBL/GenBank/DDBJ databases">
        <authorList>
            <person name="Palmer J.M."/>
        </authorList>
    </citation>
    <scope>NUCLEOTIDE SEQUENCE [LARGE SCALE GENOMIC DNA]</scope>
    <source>
        <strain evidence="2">if_2019</strain>
        <tissue evidence="1">Muscle</tissue>
    </source>
</reference>
<sequence length="141" mass="15322">DLRSKPESSCNSQPMLQVPALHPAKVKFPGSQGIYLDQVLADSSKPLSSSKRTLLTLHPPPDNYPLSTFENLTRFSSSFTALSGSTSSSLIKLTSIHSKPKLKIIFHLFPKQHLRSLTPCVSSVQSAVSSPGSSILLFKMN</sequence>
<dbReference type="EMBL" id="JAHRIQ010075510">
    <property type="protein sequence ID" value="MEQ2246027.1"/>
    <property type="molecule type" value="Genomic_DNA"/>
</dbReference>
<name>A0ABV0UN61_9TELE</name>
<gene>
    <name evidence="1" type="ORF">ILYODFUR_034046</name>
</gene>
<comment type="caution">
    <text evidence="1">The sequence shown here is derived from an EMBL/GenBank/DDBJ whole genome shotgun (WGS) entry which is preliminary data.</text>
</comment>
<feature type="non-terminal residue" evidence="1">
    <location>
        <position position="1"/>
    </location>
</feature>
<keyword evidence="2" id="KW-1185">Reference proteome</keyword>
<evidence type="ECO:0000313" key="1">
    <source>
        <dbReference type="EMBL" id="MEQ2246027.1"/>
    </source>
</evidence>
<organism evidence="1 2">
    <name type="scientific">Ilyodon furcidens</name>
    <name type="common">goldbreast splitfin</name>
    <dbReference type="NCBI Taxonomy" id="33524"/>
    <lineage>
        <taxon>Eukaryota</taxon>
        <taxon>Metazoa</taxon>
        <taxon>Chordata</taxon>
        <taxon>Craniata</taxon>
        <taxon>Vertebrata</taxon>
        <taxon>Euteleostomi</taxon>
        <taxon>Actinopterygii</taxon>
        <taxon>Neopterygii</taxon>
        <taxon>Teleostei</taxon>
        <taxon>Neoteleostei</taxon>
        <taxon>Acanthomorphata</taxon>
        <taxon>Ovalentaria</taxon>
        <taxon>Atherinomorphae</taxon>
        <taxon>Cyprinodontiformes</taxon>
        <taxon>Goodeidae</taxon>
        <taxon>Ilyodon</taxon>
    </lineage>
</organism>
<proteinExistence type="predicted"/>